<name>A0A848KSR6_9ACTN</name>
<evidence type="ECO:0000313" key="4">
    <source>
        <dbReference type="Proteomes" id="UP000550729"/>
    </source>
</evidence>
<dbReference type="InterPro" id="IPR004360">
    <property type="entry name" value="Glyas_Fos-R_dOase_dom"/>
</dbReference>
<keyword evidence="1" id="KW-0479">Metal-binding</keyword>
<dbReference type="InterPro" id="IPR029068">
    <property type="entry name" value="Glyas_Bleomycin-R_OHBP_Dase"/>
</dbReference>
<feature type="domain" description="VOC" evidence="2">
    <location>
        <begin position="146"/>
        <end position="260"/>
    </location>
</feature>
<keyword evidence="4" id="KW-1185">Reference proteome</keyword>
<proteinExistence type="predicted"/>
<feature type="domain" description="VOC" evidence="2">
    <location>
        <begin position="20"/>
        <end position="130"/>
    </location>
</feature>
<protein>
    <submittedName>
        <fullName evidence="3">Glyoxalase</fullName>
    </submittedName>
</protein>
<dbReference type="Gene3D" id="3.10.180.10">
    <property type="entry name" value="2,3-Dihydroxybiphenyl 1,2-Dioxygenase, domain 1"/>
    <property type="match status" value="2"/>
</dbReference>
<dbReference type="Pfam" id="PF00903">
    <property type="entry name" value="Glyoxalase"/>
    <property type="match status" value="2"/>
</dbReference>
<dbReference type="GO" id="GO:0046872">
    <property type="term" value="F:metal ion binding"/>
    <property type="evidence" value="ECO:0007669"/>
    <property type="project" value="UniProtKB-KW"/>
</dbReference>
<organism evidence="3 4">
    <name type="scientific">Gordonia asplenii</name>
    <dbReference type="NCBI Taxonomy" id="2725283"/>
    <lineage>
        <taxon>Bacteria</taxon>
        <taxon>Bacillati</taxon>
        <taxon>Actinomycetota</taxon>
        <taxon>Actinomycetes</taxon>
        <taxon>Mycobacteriales</taxon>
        <taxon>Gordoniaceae</taxon>
        <taxon>Gordonia</taxon>
    </lineage>
</organism>
<evidence type="ECO:0000256" key="1">
    <source>
        <dbReference type="ARBA" id="ARBA00022723"/>
    </source>
</evidence>
<dbReference type="RefSeq" id="WP_170194502.1">
    <property type="nucleotide sequence ID" value="NZ_JABBNB010000011.1"/>
</dbReference>
<dbReference type="GO" id="GO:0004493">
    <property type="term" value="F:methylmalonyl-CoA epimerase activity"/>
    <property type="evidence" value="ECO:0007669"/>
    <property type="project" value="TreeGrafter"/>
</dbReference>
<reference evidence="3 4" key="1">
    <citation type="submission" date="2020-04" db="EMBL/GenBank/DDBJ databases">
        <title>Gordonia sp. nov. TBRC 11910.</title>
        <authorList>
            <person name="Suriyachadkun C."/>
        </authorList>
    </citation>
    <scope>NUCLEOTIDE SEQUENCE [LARGE SCALE GENOMIC DNA]</scope>
    <source>
        <strain evidence="3 4">TBRC 11910</strain>
    </source>
</reference>
<dbReference type="AlphaFoldDB" id="A0A848KSR6"/>
<dbReference type="EMBL" id="JABBNB010000011">
    <property type="protein sequence ID" value="NMO01994.1"/>
    <property type="molecule type" value="Genomic_DNA"/>
</dbReference>
<dbReference type="GO" id="GO:0046491">
    <property type="term" value="P:L-methylmalonyl-CoA metabolic process"/>
    <property type="evidence" value="ECO:0007669"/>
    <property type="project" value="TreeGrafter"/>
</dbReference>
<accession>A0A848KSR6</accession>
<dbReference type="Proteomes" id="UP000550729">
    <property type="component" value="Unassembled WGS sequence"/>
</dbReference>
<gene>
    <name evidence="3" type="ORF">HH308_12305</name>
</gene>
<dbReference type="PANTHER" id="PTHR43048">
    <property type="entry name" value="METHYLMALONYL-COA EPIMERASE"/>
    <property type="match status" value="1"/>
</dbReference>
<dbReference type="PROSITE" id="PS51819">
    <property type="entry name" value="VOC"/>
    <property type="match status" value="2"/>
</dbReference>
<comment type="caution">
    <text evidence="3">The sequence shown here is derived from an EMBL/GenBank/DDBJ whole genome shotgun (WGS) entry which is preliminary data.</text>
</comment>
<evidence type="ECO:0000259" key="2">
    <source>
        <dbReference type="PROSITE" id="PS51819"/>
    </source>
</evidence>
<sequence>MSTESSSAEQISRPAAPVSKLGYVTFDTPDVERMVWYYTSLLDFAVVEQSPEYAYLTTGADHHSIVIRKGETKARSNVGYEVRGPLDDAYRNLRESGYEVERRSDIAPGTPDVVVLKEPATGVDLHLFENQTESGVDGRATLRPTKLGHVAAFTTGLEQMQSFYQDLLGFRWSDTIGDFFVFLRCNADHHAANFLQSTIKTGMHHIAFEMRDPNHLITMIDHLAKNNFRLHWGPGRHGPGHNLFSYHKDPDGNTIELFTQLDVIHDESKGYWEPRPWHETYPQYPRTWEVDIATINIWGPVNEEEIKH</sequence>
<evidence type="ECO:0000313" key="3">
    <source>
        <dbReference type="EMBL" id="NMO01994.1"/>
    </source>
</evidence>
<dbReference type="InterPro" id="IPR037523">
    <property type="entry name" value="VOC_core"/>
</dbReference>
<dbReference type="InterPro" id="IPR051785">
    <property type="entry name" value="MMCE/EMCE_epimerase"/>
</dbReference>
<dbReference type="PANTHER" id="PTHR43048:SF3">
    <property type="entry name" value="METHYLMALONYL-COA EPIMERASE, MITOCHONDRIAL"/>
    <property type="match status" value="1"/>
</dbReference>
<dbReference type="SUPFAM" id="SSF54593">
    <property type="entry name" value="Glyoxalase/Bleomycin resistance protein/Dihydroxybiphenyl dioxygenase"/>
    <property type="match status" value="2"/>
</dbReference>